<sequence>MGTELAHYTEGEEAAASSKWSAKQNPDIGQLKLEYTARQLSVAKPTKKADRIAILSAYDDSKEGIVLLLENQRAGKRGTRTTDDTGTQLTPHYAFRLLNVLFSNDFFAQFISSEDQLTRKELDEGDRKFWDSVAEAFNTNNVNYDGLLSDDWLFDGMKFQYIRQPS</sequence>
<comment type="caution">
    <text evidence="2">The sequence shown here is derived from an EMBL/GenBank/DDBJ whole genome shotgun (WGS) entry which is preliminary data.</text>
</comment>
<accession>A0A329SET0</accession>
<name>A0A329SET0_9STRA</name>
<dbReference type="VEuPathDB" id="FungiDB:PC110_g9156"/>
<evidence type="ECO:0000313" key="2">
    <source>
        <dbReference type="EMBL" id="RAW34536.1"/>
    </source>
</evidence>
<reference evidence="1" key="2">
    <citation type="submission" date="2018-10" db="EMBL/GenBank/DDBJ databases">
        <title>Effector identification in a new, highly contiguous assembly of the strawberry crown rot pathogen Phytophthora cactorum.</title>
        <authorList>
            <person name="Armitage A.D."/>
            <person name="Nellist C.F."/>
            <person name="Bates H."/>
            <person name="Vickerstaff R.J."/>
            <person name="Harrison R.J."/>
        </authorList>
    </citation>
    <scope>NUCLEOTIDE SEQUENCE</scope>
    <source>
        <strain evidence="1">4040</strain>
    </source>
</reference>
<organism evidence="2 3">
    <name type="scientific">Phytophthora cactorum</name>
    <dbReference type="NCBI Taxonomy" id="29920"/>
    <lineage>
        <taxon>Eukaryota</taxon>
        <taxon>Sar</taxon>
        <taxon>Stramenopiles</taxon>
        <taxon>Oomycota</taxon>
        <taxon>Peronosporomycetes</taxon>
        <taxon>Peronosporales</taxon>
        <taxon>Peronosporaceae</taxon>
        <taxon>Phytophthora</taxon>
    </lineage>
</organism>
<dbReference type="EMBL" id="MJFZ01000198">
    <property type="protein sequence ID" value="RAW34536.1"/>
    <property type="molecule type" value="Genomic_DNA"/>
</dbReference>
<reference evidence="2 3" key="1">
    <citation type="submission" date="2018-01" db="EMBL/GenBank/DDBJ databases">
        <title>Draft genome of the strawberry crown rot pathogen Phytophthora cactorum.</title>
        <authorList>
            <person name="Armitage A.D."/>
            <person name="Lysoe E."/>
            <person name="Nellist C.F."/>
            <person name="Harrison R.J."/>
            <person name="Brurberg M.B."/>
        </authorList>
    </citation>
    <scope>NUCLEOTIDE SEQUENCE [LARGE SCALE GENOMIC DNA]</scope>
    <source>
        <strain evidence="2 3">10300</strain>
    </source>
</reference>
<keyword evidence="3" id="KW-1185">Reference proteome</keyword>
<dbReference type="EMBL" id="RCMK01000212">
    <property type="protein sequence ID" value="KAG2943735.1"/>
    <property type="molecule type" value="Genomic_DNA"/>
</dbReference>
<dbReference type="OrthoDB" id="128904at2759"/>
<evidence type="ECO:0000313" key="3">
    <source>
        <dbReference type="Proteomes" id="UP000251314"/>
    </source>
</evidence>
<dbReference type="Proteomes" id="UP000736787">
    <property type="component" value="Unassembled WGS sequence"/>
</dbReference>
<dbReference type="AlphaFoldDB" id="A0A329SET0"/>
<gene>
    <name evidence="2" type="ORF">PC110_g9156</name>
    <name evidence="1" type="ORF">PC117_g9307</name>
</gene>
<evidence type="ECO:0000313" key="1">
    <source>
        <dbReference type="EMBL" id="KAG2943735.1"/>
    </source>
</evidence>
<protein>
    <submittedName>
        <fullName evidence="2">Uncharacterized protein</fullName>
    </submittedName>
</protein>
<dbReference type="Proteomes" id="UP000251314">
    <property type="component" value="Unassembled WGS sequence"/>
</dbReference>
<proteinExistence type="predicted"/>